<dbReference type="PRINTS" id="PR01438">
    <property type="entry name" value="UNVRSLSTRESS"/>
</dbReference>
<dbReference type="EMBL" id="LT629701">
    <property type="protein sequence ID" value="SDM35367.1"/>
    <property type="molecule type" value="Genomic_DNA"/>
</dbReference>
<dbReference type="CDD" id="cd00293">
    <property type="entry name" value="USP-like"/>
    <property type="match status" value="1"/>
</dbReference>
<dbReference type="eggNOG" id="COG0589">
    <property type="taxonomic scope" value="Bacteria"/>
</dbReference>
<evidence type="ECO:0000259" key="2">
    <source>
        <dbReference type="Pfam" id="PF00582"/>
    </source>
</evidence>
<dbReference type="RefSeq" id="WP_043813382.1">
    <property type="nucleotide sequence ID" value="NZ_JOEF01000026.1"/>
</dbReference>
<dbReference type="OrthoDB" id="5244367at2"/>
<evidence type="ECO:0000256" key="1">
    <source>
        <dbReference type="ARBA" id="ARBA00008791"/>
    </source>
</evidence>
<dbReference type="InterPro" id="IPR006016">
    <property type="entry name" value="UspA"/>
</dbReference>
<dbReference type="Pfam" id="PF00582">
    <property type="entry name" value="Usp"/>
    <property type="match status" value="1"/>
</dbReference>
<gene>
    <name evidence="3" type="ORF">SAMN04489726_1209</name>
</gene>
<feature type="domain" description="UspA" evidence="2">
    <location>
        <begin position="8"/>
        <end position="141"/>
    </location>
</feature>
<name>A0A1G9SJ89_ALLAB</name>
<dbReference type="AlphaFoldDB" id="A0A1G9SJ89"/>
<dbReference type="PANTHER" id="PTHR46553:SF3">
    <property type="entry name" value="ADENINE NUCLEOTIDE ALPHA HYDROLASES-LIKE SUPERFAMILY PROTEIN"/>
    <property type="match status" value="1"/>
</dbReference>
<accession>A0A1G9SJ89</accession>
<reference evidence="3 4" key="1">
    <citation type="submission" date="2016-10" db="EMBL/GenBank/DDBJ databases">
        <authorList>
            <person name="de Groot N.N."/>
        </authorList>
    </citation>
    <scope>NUCLEOTIDE SEQUENCE [LARGE SCALE GENOMIC DNA]</scope>
    <source>
        <strain evidence="3 4">DSM 44149</strain>
    </source>
</reference>
<dbReference type="InterPro" id="IPR006015">
    <property type="entry name" value="Universal_stress_UspA"/>
</dbReference>
<dbReference type="InterPro" id="IPR014729">
    <property type="entry name" value="Rossmann-like_a/b/a_fold"/>
</dbReference>
<evidence type="ECO:0000313" key="3">
    <source>
        <dbReference type="EMBL" id="SDM35367.1"/>
    </source>
</evidence>
<dbReference type="PANTHER" id="PTHR46553">
    <property type="entry name" value="ADENINE NUCLEOTIDE ALPHA HYDROLASES-LIKE SUPERFAMILY PROTEIN"/>
    <property type="match status" value="1"/>
</dbReference>
<dbReference type="STRING" id="211114.SAMN04489726_1209"/>
<dbReference type="SUPFAM" id="SSF52402">
    <property type="entry name" value="Adenine nucleotide alpha hydrolases-like"/>
    <property type="match status" value="1"/>
</dbReference>
<proteinExistence type="inferred from homology"/>
<comment type="similarity">
    <text evidence="1">Belongs to the universal stress protein A family.</text>
</comment>
<evidence type="ECO:0000313" key="4">
    <source>
        <dbReference type="Proteomes" id="UP000183376"/>
    </source>
</evidence>
<dbReference type="Gene3D" id="3.40.50.620">
    <property type="entry name" value="HUPs"/>
    <property type="match status" value="1"/>
</dbReference>
<sequence>MAQRNTAPIVVGVDGGELGRRALAWAVEEARRRGCPVQAIHVWAHTPVNDVLLGSVRQMHEQARALLRQEVCAVTEGMEGIPEIVQECIPGTPANVLIEVAQDAAMLVLGRHRGGVARQAFIGSVSSACARRAFCPVVVIPGPRPRRNNAAEG</sequence>
<dbReference type="Proteomes" id="UP000183376">
    <property type="component" value="Chromosome I"/>
</dbReference>
<organism evidence="3 4">
    <name type="scientific">Allokutzneria albata</name>
    <name type="common">Kibdelosporangium albatum</name>
    <dbReference type="NCBI Taxonomy" id="211114"/>
    <lineage>
        <taxon>Bacteria</taxon>
        <taxon>Bacillati</taxon>
        <taxon>Actinomycetota</taxon>
        <taxon>Actinomycetes</taxon>
        <taxon>Pseudonocardiales</taxon>
        <taxon>Pseudonocardiaceae</taxon>
        <taxon>Allokutzneria</taxon>
    </lineage>
</organism>
<keyword evidence="4" id="KW-1185">Reference proteome</keyword>
<protein>
    <submittedName>
        <fullName evidence="3">Nucleotide-binding universal stress protein, UspA family</fullName>
    </submittedName>
</protein>